<sequence length="59" mass="7251">MSKYHPKYRYIKVLNNEIGILLEELYRYPTKSWLISKIIHKIDLIIKHINIEKKQIQNK</sequence>
<protein>
    <submittedName>
        <fullName evidence="1">Uncharacterized protein</fullName>
    </submittedName>
</protein>
<gene>
    <name evidence="1" type="ORF">LCGC14_1750050</name>
</gene>
<comment type="caution">
    <text evidence="1">The sequence shown here is derived from an EMBL/GenBank/DDBJ whole genome shotgun (WGS) entry which is preliminary data.</text>
</comment>
<dbReference type="EMBL" id="LAZR01016131">
    <property type="protein sequence ID" value="KKM05835.1"/>
    <property type="molecule type" value="Genomic_DNA"/>
</dbReference>
<evidence type="ECO:0000313" key="1">
    <source>
        <dbReference type="EMBL" id="KKM05835.1"/>
    </source>
</evidence>
<name>A0A0F9H485_9ZZZZ</name>
<reference evidence="1" key="1">
    <citation type="journal article" date="2015" name="Nature">
        <title>Complex archaea that bridge the gap between prokaryotes and eukaryotes.</title>
        <authorList>
            <person name="Spang A."/>
            <person name="Saw J.H."/>
            <person name="Jorgensen S.L."/>
            <person name="Zaremba-Niedzwiedzka K."/>
            <person name="Martijn J."/>
            <person name="Lind A.E."/>
            <person name="van Eijk R."/>
            <person name="Schleper C."/>
            <person name="Guy L."/>
            <person name="Ettema T.J."/>
        </authorList>
    </citation>
    <scope>NUCLEOTIDE SEQUENCE</scope>
</reference>
<dbReference type="AlphaFoldDB" id="A0A0F9H485"/>
<proteinExistence type="predicted"/>
<accession>A0A0F9H485</accession>
<organism evidence="1">
    <name type="scientific">marine sediment metagenome</name>
    <dbReference type="NCBI Taxonomy" id="412755"/>
    <lineage>
        <taxon>unclassified sequences</taxon>
        <taxon>metagenomes</taxon>
        <taxon>ecological metagenomes</taxon>
    </lineage>
</organism>